<gene>
    <name evidence="2" type="ORF">SAMN04488006_1010</name>
</gene>
<dbReference type="EMBL" id="FOZP01000002">
    <property type="protein sequence ID" value="SFS39281.1"/>
    <property type="molecule type" value="Genomic_DNA"/>
</dbReference>
<dbReference type="PANTHER" id="PTHR43833:SF7">
    <property type="entry name" value="KTR SYSTEM POTASSIUM UPTAKE PROTEIN C"/>
    <property type="match status" value="1"/>
</dbReference>
<dbReference type="SUPFAM" id="SSF116726">
    <property type="entry name" value="TrkA C-terminal domain-like"/>
    <property type="match status" value="1"/>
</dbReference>
<dbReference type="InterPro" id="IPR050721">
    <property type="entry name" value="Trk_Ktr_HKT_K-transport"/>
</dbReference>
<proteinExistence type="predicted"/>
<evidence type="ECO:0000313" key="2">
    <source>
        <dbReference type="EMBL" id="SFS39281.1"/>
    </source>
</evidence>
<dbReference type="AlphaFoldDB" id="A0A1I6PGD9"/>
<dbReference type="Pfam" id="PF02254">
    <property type="entry name" value="TrkA_N"/>
    <property type="match status" value="1"/>
</dbReference>
<evidence type="ECO:0000259" key="1">
    <source>
        <dbReference type="PROSITE" id="PS51201"/>
    </source>
</evidence>
<protein>
    <submittedName>
        <fullName evidence="2">Trk system potassium uptake protein TrkA</fullName>
    </submittedName>
</protein>
<dbReference type="GO" id="GO:0006813">
    <property type="term" value="P:potassium ion transport"/>
    <property type="evidence" value="ECO:0007669"/>
    <property type="project" value="InterPro"/>
</dbReference>
<dbReference type="Gene3D" id="3.40.50.720">
    <property type="entry name" value="NAD(P)-binding Rossmann-like Domain"/>
    <property type="match status" value="1"/>
</dbReference>
<dbReference type="PROSITE" id="PS51201">
    <property type="entry name" value="RCK_N"/>
    <property type="match status" value="1"/>
</dbReference>
<dbReference type="RefSeq" id="WP_090223422.1">
    <property type="nucleotide sequence ID" value="NZ_FOZP01000002.1"/>
</dbReference>
<evidence type="ECO:0000313" key="3">
    <source>
        <dbReference type="Proteomes" id="UP000199312"/>
    </source>
</evidence>
<dbReference type="InterPro" id="IPR036721">
    <property type="entry name" value="RCK_C_sf"/>
</dbReference>
<dbReference type="InterPro" id="IPR036291">
    <property type="entry name" value="NAD(P)-bd_dom_sf"/>
</dbReference>
<reference evidence="3" key="1">
    <citation type="submission" date="2016-10" db="EMBL/GenBank/DDBJ databases">
        <authorList>
            <person name="Varghese N."/>
            <person name="Submissions S."/>
        </authorList>
    </citation>
    <scope>NUCLEOTIDE SEQUENCE [LARGE SCALE GENOMIC DNA]</scope>
    <source>
        <strain evidence="3">DSM 24450</strain>
    </source>
</reference>
<dbReference type="SUPFAM" id="SSF51735">
    <property type="entry name" value="NAD(P)-binding Rossmann-fold domains"/>
    <property type="match status" value="1"/>
</dbReference>
<sequence>MKFLIVGLGNFGASLAEKLTNQGNEVIGIDSSMAKVDALKEKISHTICMNATDDFTVTGLPLKDTDVVIVAIGEDQGANVMATALFKNLNVKRLISRAINPLHEMVLKALGVDEILHPEEETAERWAKKLCLVGVVDSFELSDDYSLIEANVPAIYAGKKIGEIDFRKKYNILILTTIKRTETQGNLGKSFFVNQVQGVASAELILEEDDILVLYGANKDIQKFLNNY</sequence>
<feature type="domain" description="RCK N-terminal" evidence="1">
    <location>
        <begin position="1"/>
        <end position="116"/>
    </location>
</feature>
<organism evidence="2 3">
    <name type="scientific">Lutibacter maritimus</name>
    <dbReference type="NCBI Taxonomy" id="593133"/>
    <lineage>
        <taxon>Bacteria</taxon>
        <taxon>Pseudomonadati</taxon>
        <taxon>Bacteroidota</taxon>
        <taxon>Flavobacteriia</taxon>
        <taxon>Flavobacteriales</taxon>
        <taxon>Flavobacteriaceae</taxon>
        <taxon>Lutibacter</taxon>
    </lineage>
</organism>
<dbReference type="InterPro" id="IPR003148">
    <property type="entry name" value="RCK_N"/>
</dbReference>
<dbReference type="Proteomes" id="UP000199312">
    <property type="component" value="Unassembled WGS sequence"/>
</dbReference>
<dbReference type="OrthoDB" id="9776294at2"/>
<accession>A0A1I6PGD9</accession>
<dbReference type="PANTHER" id="PTHR43833">
    <property type="entry name" value="POTASSIUM CHANNEL PROTEIN 2-RELATED-RELATED"/>
    <property type="match status" value="1"/>
</dbReference>
<dbReference type="STRING" id="593133.SAMN04488006_1010"/>
<dbReference type="Gene3D" id="3.30.70.1450">
    <property type="entry name" value="Regulator of K+ conductance, C-terminal domain"/>
    <property type="match status" value="1"/>
</dbReference>
<keyword evidence="3" id="KW-1185">Reference proteome</keyword>
<name>A0A1I6PGD9_9FLAO</name>